<dbReference type="Gene3D" id="3.40.50.460">
    <property type="entry name" value="Phosphofructokinase domain"/>
    <property type="match status" value="1"/>
</dbReference>
<evidence type="ECO:0000256" key="5">
    <source>
        <dbReference type="ARBA" id="ARBA00022490"/>
    </source>
</evidence>
<feature type="binding site" description="in other chain" evidence="15">
    <location>
        <begin position="169"/>
        <end position="171"/>
    </location>
    <ligand>
        <name>substrate</name>
        <note>ligand shared between dimeric partners</note>
    </ligand>
</feature>
<feature type="binding site" description="in other chain" evidence="15">
    <location>
        <begin position="253"/>
        <end position="256"/>
    </location>
    <ligand>
        <name>substrate</name>
        <note>ligand shared between dimeric partners</note>
    </ligand>
</feature>
<feature type="binding site" description="in other chain" evidence="15">
    <location>
        <position position="211"/>
    </location>
    <ligand>
        <name>ADP</name>
        <dbReference type="ChEBI" id="CHEBI:456216"/>
        <note>allosteric activator; ligand shared between dimeric partners</note>
    </ligand>
</feature>
<dbReference type="InterPro" id="IPR022953">
    <property type="entry name" value="ATP_PFK"/>
</dbReference>
<evidence type="ECO:0000256" key="6">
    <source>
        <dbReference type="ARBA" id="ARBA00022533"/>
    </source>
</evidence>
<dbReference type="InterPro" id="IPR035966">
    <property type="entry name" value="PKF_sf"/>
</dbReference>
<dbReference type="AlphaFoldDB" id="A0A0P6WZI5"/>
<evidence type="ECO:0000256" key="9">
    <source>
        <dbReference type="ARBA" id="ARBA00022741"/>
    </source>
</evidence>
<comment type="subcellular location">
    <subcellularLocation>
        <location evidence="3 15">Cytoplasm</location>
    </subcellularLocation>
</comment>
<accession>A0A0P6WZI5</accession>
<keyword evidence="7 15" id="KW-0808">Transferase</keyword>
<keyword evidence="13 15" id="KW-0324">Glycolysis</keyword>
<evidence type="ECO:0000256" key="12">
    <source>
        <dbReference type="ARBA" id="ARBA00022842"/>
    </source>
</evidence>
<dbReference type="GO" id="GO:0070095">
    <property type="term" value="F:fructose-6-phosphate binding"/>
    <property type="evidence" value="ECO:0007669"/>
    <property type="project" value="TreeGrafter"/>
</dbReference>
<comment type="caution">
    <text evidence="15">Lacks conserved residue(s) required for the propagation of feature annotation.</text>
</comment>
<evidence type="ECO:0000256" key="15">
    <source>
        <dbReference type="HAMAP-Rule" id="MF_00339"/>
    </source>
</evidence>
<feature type="binding site" description="in other chain" evidence="15">
    <location>
        <begin position="125"/>
        <end position="127"/>
    </location>
    <ligand>
        <name>substrate</name>
        <note>ligand shared between dimeric partners</note>
    </ligand>
</feature>
<dbReference type="Proteomes" id="UP000050514">
    <property type="component" value="Unassembled WGS sequence"/>
</dbReference>
<dbReference type="InterPro" id="IPR012003">
    <property type="entry name" value="ATP_PFK_prok-type"/>
</dbReference>
<dbReference type="GO" id="GO:0042802">
    <property type="term" value="F:identical protein binding"/>
    <property type="evidence" value="ECO:0007669"/>
    <property type="project" value="TreeGrafter"/>
</dbReference>
<feature type="binding site" evidence="15">
    <location>
        <position position="103"/>
    </location>
    <ligand>
        <name>Mg(2+)</name>
        <dbReference type="ChEBI" id="CHEBI:18420"/>
        <note>catalytic</note>
    </ligand>
</feature>
<dbReference type="Pfam" id="PF00365">
    <property type="entry name" value="PFK"/>
    <property type="match status" value="1"/>
</dbReference>
<evidence type="ECO:0000256" key="3">
    <source>
        <dbReference type="ARBA" id="ARBA00004496"/>
    </source>
</evidence>
<gene>
    <name evidence="15" type="primary">pfkA</name>
    <name evidence="17" type="ORF">AC812_13435</name>
</gene>
<dbReference type="HAMAP" id="MF_00339">
    <property type="entry name" value="Phosphofructokinase_I_B1"/>
    <property type="match status" value="1"/>
</dbReference>
<feature type="binding site" evidence="15">
    <location>
        <begin position="72"/>
        <end position="73"/>
    </location>
    <ligand>
        <name>ATP</name>
        <dbReference type="ChEBI" id="CHEBI:30616"/>
    </ligand>
</feature>
<evidence type="ECO:0000259" key="16">
    <source>
        <dbReference type="Pfam" id="PF00365"/>
    </source>
</evidence>
<dbReference type="PANTHER" id="PTHR13697:SF4">
    <property type="entry name" value="ATP-DEPENDENT 6-PHOSPHOFRUCTOKINASE"/>
    <property type="match status" value="1"/>
</dbReference>
<proteinExistence type="inferred from homology"/>
<dbReference type="GO" id="GO:0046872">
    <property type="term" value="F:metal ion binding"/>
    <property type="evidence" value="ECO:0007669"/>
    <property type="project" value="UniProtKB-KW"/>
</dbReference>
<comment type="subunit">
    <text evidence="15">Homotetramer.</text>
</comment>
<dbReference type="FunFam" id="3.40.50.450:FF:000001">
    <property type="entry name" value="ATP-dependent 6-phosphofructokinase"/>
    <property type="match status" value="1"/>
</dbReference>
<sequence length="322" mass="34248">MRRIAVLTSGGDAPGMNAAIRAVVRTAAIRGWEVYGVRNGYEGLIDGKIFPLGARDVGGILQRGGTILGSARSPEFKTEAGQLKAIRSLNQFGIEGLVVIGGNGSQTGSLALHRHGFPVVGVASTIDNDLYGSDITIGVDTALNIALEAIDRLKITASSHQRAFLVEVMGRDCGYLALMASIAGGAEAVVIPEVEVDPEEIAQRLVRAYERGKAHAIVVVAEGAQYNATKLGSYFEKHRERLGFDLRVTILGHVQRGGDPGAYDRILASRLGAGAVEALERGEYGVLVGMIKSQVSTTPLEEVVSNKKQIDLKLFELAKMLD</sequence>
<dbReference type="GO" id="GO:0061621">
    <property type="term" value="P:canonical glycolysis"/>
    <property type="evidence" value="ECO:0007669"/>
    <property type="project" value="TreeGrafter"/>
</dbReference>
<dbReference type="PROSITE" id="PS00433">
    <property type="entry name" value="PHOSPHOFRUCTOKINASE"/>
    <property type="match status" value="1"/>
</dbReference>
<dbReference type="PATRIC" id="fig|360411.5.peg.2379"/>
<dbReference type="GO" id="GO:0006002">
    <property type="term" value="P:fructose 6-phosphate metabolic process"/>
    <property type="evidence" value="ECO:0007669"/>
    <property type="project" value="UniProtKB-UniRule"/>
</dbReference>
<dbReference type="Gene3D" id="3.40.50.450">
    <property type="match status" value="1"/>
</dbReference>
<evidence type="ECO:0000256" key="13">
    <source>
        <dbReference type="ARBA" id="ARBA00023152"/>
    </source>
</evidence>
<feature type="binding site" evidence="15">
    <location>
        <position position="11"/>
    </location>
    <ligand>
        <name>ATP</name>
        <dbReference type="ChEBI" id="CHEBI:30616"/>
    </ligand>
</feature>
<dbReference type="GO" id="GO:0016208">
    <property type="term" value="F:AMP binding"/>
    <property type="evidence" value="ECO:0007669"/>
    <property type="project" value="TreeGrafter"/>
</dbReference>
<dbReference type="NCBIfam" id="TIGR02482">
    <property type="entry name" value="PFKA_ATP"/>
    <property type="match status" value="1"/>
</dbReference>
<comment type="activity regulation">
    <text evidence="15">Allosterically activated by ADP and other diphosphonucleosides, and allosterically inhibited by phosphoenolpyruvate.</text>
</comment>
<feature type="binding site" description="in other chain" evidence="15">
    <location>
        <begin position="185"/>
        <end position="187"/>
    </location>
    <ligand>
        <name>ADP</name>
        <dbReference type="ChEBI" id="CHEBI:456216"/>
        <note>allosteric activator; ligand shared between dimeric partners</note>
    </ligand>
</feature>
<dbReference type="NCBIfam" id="NF002872">
    <property type="entry name" value="PRK03202.1"/>
    <property type="match status" value="1"/>
</dbReference>
<dbReference type="InterPro" id="IPR012828">
    <property type="entry name" value="PFKA_ATP_prok"/>
</dbReference>
<dbReference type="FunFam" id="3.40.50.460:FF:000002">
    <property type="entry name" value="ATP-dependent 6-phosphofructokinase"/>
    <property type="match status" value="1"/>
</dbReference>
<dbReference type="SUPFAM" id="SSF53784">
    <property type="entry name" value="Phosphofructokinase"/>
    <property type="match status" value="1"/>
</dbReference>
<keyword evidence="12 15" id="KW-0460">Magnesium</keyword>
<protein>
    <recommendedName>
        <fullName evidence="15">ATP-dependent 6-phosphofructokinase</fullName>
        <shortName evidence="15">ATP-PFK</shortName>
        <shortName evidence="15">Phosphofructokinase</shortName>
        <ecNumber evidence="15">2.7.1.11</ecNumber>
    </recommendedName>
    <alternativeName>
        <fullName evidence="15">Phosphohexokinase</fullName>
    </alternativeName>
</protein>
<comment type="similarity">
    <text evidence="15">Belongs to the phosphofructokinase type A (PFKA) family. ATP-dependent PFK group I subfamily. Prokaryotic clade 'B1' sub-subfamily.</text>
</comment>
<dbReference type="RefSeq" id="WP_061917932.1">
    <property type="nucleotide sequence ID" value="NZ_DF967971.1"/>
</dbReference>
<dbReference type="OrthoDB" id="9802503at2"/>
<dbReference type="InterPro" id="IPR000023">
    <property type="entry name" value="Phosphofructokinase_dom"/>
</dbReference>
<dbReference type="GO" id="GO:0005945">
    <property type="term" value="C:6-phosphofructokinase complex"/>
    <property type="evidence" value="ECO:0007669"/>
    <property type="project" value="TreeGrafter"/>
</dbReference>
<feature type="domain" description="Phosphofructokinase" evidence="16">
    <location>
        <begin position="3"/>
        <end position="279"/>
    </location>
</feature>
<feature type="binding site" description="in other chain" evidence="15">
    <location>
        <begin position="213"/>
        <end position="215"/>
    </location>
    <ligand>
        <name>ADP</name>
        <dbReference type="ChEBI" id="CHEBI:456216"/>
        <note>allosteric activator; ligand shared between dimeric partners</note>
    </ligand>
</feature>
<evidence type="ECO:0000256" key="10">
    <source>
        <dbReference type="ARBA" id="ARBA00022777"/>
    </source>
</evidence>
<dbReference type="GO" id="GO:0030388">
    <property type="term" value="P:fructose 1,6-bisphosphate metabolic process"/>
    <property type="evidence" value="ECO:0007669"/>
    <property type="project" value="TreeGrafter"/>
</dbReference>
<dbReference type="EC" id="2.7.1.11" evidence="15"/>
<feature type="binding site" description="in other chain" evidence="15">
    <location>
        <position position="154"/>
    </location>
    <ligand>
        <name>ADP</name>
        <dbReference type="ChEBI" id="CHEBI:456216"/>
        <note>allosteric activator; ligand shared between dimeric partners</note>
    </ligand>
</feature>
<keyword evidence="18" id="KW-1185">Reference proteome</keyword>
<feature type="binding site" evidence="15">
    <location>
        <begin position="102"/>
        <end position="105"/>
    </location>
    <ligand>
        <name>ATP</name>
        <dbReference type="ChEBI" id="CHEBI:30616"/>
    </ligand>
</feature>
<evidence type="ECO:0000256" key="8">
    <source>
        <dbReference type="ARBA" id="ARBA00022723"/>
    </source>
</evidence>
<keyword evidence="8 15" id="KW-0479">Metal-binding</keyword>
<dbReference type="GO" id="GO:0048029">
    <property type="term" value="F:monosaccharide binding"/>
    <property type="evidence" value="ECO:0007669"/>
    <property type="project" value="TreeGrafter"/>
</dbReference>
<feature type="binding site" description="in other chain" evidence="15">
    <location>
        <position position="222"/>
    </location>
    <ligand>
        <name>substrate</name>
        <note>ligand shared between dimeric partners</note>
    </ligand>
</feature>
<evidence type="ECO:0000256" key="1">
    <source>
        <dbReference type="ARBA" id="ARBA00001946"/>
    </source>
</evidence>
<feature type="binding site" evidence="15">
    <location>
        <position position="162"/>
    </location>
    <ligand>
        <name>substrate</name>
        <note>ligand shared between dimeric partners</note>
    </ligand>
</feature>
<evidence type="ECO:0000256" key="7">
    <source>
        <dbReference type="ARBA" id="ARBA00022679"/>
    </source>
</evidence>
<keyword evidence="11 15" id="KW-0067">ATP-binding</keyword>
<dbReference type="STRING" id="360411.AC812_13435"/>
<keyword evidence="5 15" id="KW-0963">Cytoplasm</keyword>
<evidence type="ECO:0000256" key="2">
    <source>
        <dbReference type="ARBA" id="ARBA00002659"/>
    </source>
</evidence>
<feature type="binding site" evidence="15">
    <location>
        <position position="247"/>
    </location>
    <ligand>
        <name>substrate</name>
        <note>ligand shared between dimeric partners</note>
    </ligand>
</feature>
<keyword evidence="10 15" id="KW-0418">Kinase</keyword>
<dbReference type="InterPro" id="IPR015912">
    <property type="entry name" value="Phosphofructokinase_CS"/>
</dbReference>
<dbReference type="PIRSF" id="PIRSF000532">
    <property type="entry name" value="ATP_PFK_prok"/>
    <property type="match status" value="1"/>
</dbReference>
<keyword evidence="6 15" id="KW-0021">Allosteric enzyme</keyword>
<evidence type="ECO:0000313" key="18">
    <source>
        <dbReference type="Proteomes" id="UP000050514"/>
    </source>
</evidence>
<comment type="function">
    <text evidence="2 15">Catalyzes the phosphorylation of D-fructose 6-phosphate to fructose 1,6-bisphosphate by ATP, the first committing step of glycolysis.</text>
</comment>
<dbReference type="GO" id="GO:0003872">
    <property type="term" value="F:6-phosphofructokinase activity"/>
    <property type="evidence" value="ECO:0007669"/>
    <property type="project" value="UniProtKB-UniRule"/>
</dbReference>
<comment type="cofactor">
    <cofactor evidence="1 15">
        <name>Mg(2+)</name>
        <dbReference type="ChEBI" id="CHEBI:18420"/>
    </cofactor>
</comment>
<evidence type="ECO:0000313" key="17">
    <source>
        <dbReference type="EMBL" id="KPL73980.1"/>
    </source>
</evidence>
<comment type="caution">
    <text evidence="17">The sequence shown here is derived from an EMBL/GenBank/DDBJ whole genome shotgun (WGS) entry which is preliminary data.</text>
</comment>
<dbReference type="UniPathway" id="UPA00109">
    <property type="reaction ID" value="UER00182"/>
</dbReference>
<comment type="catalytic activity">
    <reaction evidence="14 15">
        <text>beta-D-fructose 6-phosphate + ATP = beta-D-fructose 1,6-bisphosphate + ADP + H(+)</text>
        <dbReference type="Rhea" id="RHEA:16109"/>
        <dbReference type="ChEBI" id="CHEBI:15378"/>
        <dbReference type="ChEBI" id="CHEBI:30616"/>
        <dbReference type="ChEBI" id="CHEBI:32966"/>
        <dbReference type="ChEBI" id="CHEBI:57634"/>
        <dbReference type="ChEBI" id="CHEBI:456216"/>
        <dbReference type="EC" id="2.7.1.11"/>
    </reaction>
</comment>
<dbReference type="PRINTS" id="PR00476">
    <property type="entry name" value="PHFRCTKINASE"/>
</dbReference>
<evidence type="ECO:0000256" key="14">
    <source>
        <dbReference type="ARBA" id="ARBA00048070"/>
    </source>
</evidence>
<name>A0A0P6WZI5_9CHLR</name>
<comment type="pathway">
    <text evidence="4 15">Carbohydrate degradation; glycolysis; D-glyceraldehyde 3-phosphate and glycerone phosphate from D-glucose: step 3/4.</text>
</comment>
<organism evidence="17 18">
    <name type="scientific">Bellilinea caldifistulae</name>
    <dbReference type="NCBI Taxonomy" id="360411"/>
    <lineage>
        <taxon>Bacteria</taxon>
        <taxon>Bacillati</taxon>
        <taxon>Chloroflexota</taxon>
        <taxon>Anaerolineae</taxon>
        <taxon>Anaerolineales</taxon>
        <taxon>Anaerolineaceae</taxon>
        <taxon>Bellilinea</taxon>
    </lineage>
</organism>
<feature type="active site" description="Proton acceptor" evidence="15">
    <location>
        <position position="127"/>
    </location>
</feature>
<feature type="binding site" evidence="15">
    <location>
        <begin position="21"/>
        <end position="25"/>
    </location>
    <ligand>
        <name>ADP</name>
        <dbReference type="ChEBI" id="CHEBI:456216"/>
        <note>allosteric activator; ligand shared between dimeric partners</note>
    </ligand>
</feature>
<reference evidence="17 18" key="1">
    <citation type="submission" date="2015-07" db="EMBL/GenBank/DDBJ databases">
        <title>Draft genome of Bellilinea caldifistulae DSM 17877.</title>
        <authorList>
            <person name="Hemp J."/>
            <person name="Ward L.M."/>
            <person name="Pace L.A."/>
            <person name="Fischer W.W."/>
        </authorList>
    </citation>
    <scope>NUCLEOTIDE SEQUENCE [LARGE SCALE GENOMIC DNA]</scope>
    <source>
        <strain evidence="17 18">GOMI-1</strain>
    </source>
</reference>
<dbReference type="GO" id="GO:0005524">
    <property type="term" value="F:ATP binding"/>
    <property type="evidence" value="ECO:0007669"/>
    <property type="project" value="UniProtKB-UniRule"/>
</dbReference>
<evidence type="ECO:0000256" key="11">
    <source>
        <dbReference type="ARBA" id="ARBA00022840"/>
    </source>
</evidence>
<evidence type="ECO:0000256" key="4">
    <source>
        <dbReference type="ARBA" id="ARBA00004679"/>
    </source>
</evidence>
<dbReference type="PANTHER" id="PTHR13697">
    <property type="entry name" value="PHOSPHOFRUCTOKINASE"/>
    <property type="match status" value="1"/>
</dbReference>
<dbReference type="EMBL" id="LGHJ01000019">
    <property type="protein sequence ID" value="KPL73980.1"/>
    <property type="molecule type" value="Genomic_DNA"/>
</dbReference>
<keyword evidence="9 15" id="KW-0547">Nucleotide-binding</keyword>